<dbReference type="RefSeq" id="WP_204973425.1">
    <property type="nucleotide sequence ID" value="NZ_JAAZTS010000047.1"/>
</dbReference>
<evidence type="ECO:0000313" key="2">
    <source>
        <dbReference type="EMBL" id="MBM6858851.1"/>
    </source>
</evidence>
<keyword evidence="3" id="KW-1185">Reference proteome</keyword>
<evidence type="ECO:0000313" key="3">
    <source>
        <dbReference type="Proteomes" id="UP000698924"/>
    </source>
</evidence>
<keyword evidence="1" id="KW-0812">Transmembrane</keyword>
<comment type="caution">
    <text evidence="2">The sequence shown here is derived from an EMBL/GenBank/DDBJ whole genome shotgun (WGS) entry which is preliminary data.</text>
</comment>
<sequence>MDRTKHCIVIGLVVHALIIRLLYRNYSSSLPYLCLSQDGQTIPVEVV</sequence>
<keyword evidence="1" id="KW-1133">Transmembrane helix</keyword>
<name>A0AA40ZVD7_9BACT</name>
<reference evidence="2 3" key="1">
    <citation type="journal article" date="2021" name="Sci. Rep.">
        <title>The distribution of antibiotic resistance genes in chicken gut microbiota commensals.</title>
        <authorList>
            <person name="Juricova H."/>
            <person name="Matiasovicova J."/>
            <person name="Kubasova T."/>
            <person name="Cejkova D."/>
            <person name="Rychlik I."/>
        </authorList>
    </citation>
    <scope>NUCLEOTIDE SEQUENCE [LARGE SCALE GENOMIC DNA]</scope>
    <source>
        <strain evidence="2 3">An421</strain>
    </source>
</reference>
<organism evidence="2 3">
    <name type="scientific">Caecibacteroides pullorum</name>
    <dbReference type="NCBI Taxonomy" id="2725562"/>
    <lineage>
        <taxon>Bacteria</taxon>
        <taxon>Pseudomonadati</taxon>
        <taxon>Bacteroidota</taxon>
        <taxon>Bacteroidia</taxon>
        <taxon>Bacteroidales</taxon>
        <taxon>Bacteroidaceae</taxon>
        <taxon>Caecibacteroides</taxon>
    </lineage>
</organism>
<feature type="transmembrane region" description="Helical" evidence="1">
    <location>
        <begin position="7"/>
        <end position="23"/>
    </location>
</feature>
<accession>A0AA40ZVD7</accession>
<dbReference type="AlphaFoldDB" id="A0AA40ZVD7"/>
<protein>
    <submittedName>
        <fullName evidence="2">Uncharacterized protein</fullName>
    </submittedName>
</protein>
<keyword evidence="1" id="KW-0472">Membrane</keyword>
<proteinExistence type="predicted"/>
<gene>
    <name evidence="2" type="ORF">H6D15_14825</name>
</gene>
<dbReference type="Proteomes" id="UP000698924">
    <property type="component" value="Unassembled WGS sequence"/>
</dbReference>
<dbReference type="EMBL" id="JACJMO010000048">
    <property type="protein sequence ID" value="MBM6858851.1"/>
    <property type="molecule type" value="Genomic_DNA"/>
</dbReference>
<evidence type="ECO:0000256" key="1">
    <source>
        <dbReference type="SAM" id="Phobius"/>
    </source>
</evidence>